<dbReference type="InterPro" id="IPR057031">
    <property type="entry name" value="SFR19-like_C"/>
</dbReference>
<reference evidence="3" key="1">
    <citation type="submission" date="2020-10" db="EMBL/GenBank/DDBJ databases">
        <title>Unveiling of a novel bifunctional photoreceptor, Dualchrome1, isolated from a cosmopolitan green alga.</title>
        <authorList>
            <person name="Suzuki S."/>
            <person name="Kawachi M."/>
        </authorList>
    </citation>
    <scope>NUCLEOTIDE SEQUENCE</scope>
    <source>
        <strain evidence="3">NIES 2893</strain>
    </source>
</reference>
<sequence length="338" mass="35593">MDGRAPMGGFPPPPPRGSMPGPPGYMNGAAPPPYHGGGPPPHQHGAPFMGDPRLGGGAPRERSRSPPRGGHGDAFRHGGGPLPGPPGPQARGFPPPPAGGFPPPPGPTPAHGRDEMAKVWLYVDPQGKQQGPFALCTLRYWCRQPEPFADMLRTWPVFQQDMHQIPLAQLINQPPQQMPPPPQQPPVSAPTFSPMGGAAAFSPMHGAGLPPPSHAGAMPAMGSRPPLMGVGMGPMGAAAMGGSPAAAAMPSPERKVPLSAEMRTKLKEAVTEIVKRVLQPEYRSKRITSDQFKRIARAAVHDVVDNASSVTNVDMFVGMEEDKIAGATRKHMQKVLDS</sequence>
<keyword evidence="4" id="KW-1185">Reference proteome</keyword>
<proteinExistence type="predicted"/>
<dbReference type="EMBL" id="BNJQ01000004">
    <property type="protein sequence ID" value="GHP03132.1"/>
    <property type="molecule type" value="Genomic_DNA"/>
</dbReference>
<dbReference type="AlphaFoldDB" id="A0A830H951"/>
<dbReference type="Proteomes" id="UP000660262">
    <property type="component" value="Unassembled WGS sequence"/>
</dbReference>
<dbReference type="OrthoDB" id="365379at2759"/>
<evidence type="ECO:0000313" key="3">
    <source>
        <dbReference type="EMBL" id="GHP03132.1"/>
    </source>
</evidence>
<dbReference type="Gene3D" id="3.30.1490.40">
    <property type="match status" value="1"/>
</dbReference>
<protein>
    <recommendedName>
        <fullName evidence="2">GYF domain-containing protein</fullName>
    </recommendedName>
</protein>
<dbReference type="PROSITE" id="PS50829">
    <property type="entry name" value="GYF"/>
    <property type="match status" value="1"/>
</dbReference>
<feature type="compositionally biased region" description="Pro residues" evidence="1">
    <location>
        <begin position="82"/>
        <end position="108"/>
    </location>
</feature>
<organism evidence="3 4">
    <name type="scientific">Pycnococcus provasolii</name>
    <dbReference type="NCBI Taxonomy" id="41880"/>
    <lineage>
        <taxon>Eukaryota</taxon>
        <taxon>Viridiplantae</taxon>
        <taxon>Chlorophyta</taxon>
        <taxon>Pseudoscourfieldiophyceae</taxon>
        <taxon>Pseudoscourfieldiales</taxon>
        <taxon>Pycnococcaceae</taxon>
        <taxon>Pycnococcus</taxon>
    </lineage>
</organism>
<feature type="domain" description="GYF" evidence="2">
    <location>
        <begin position="117"/>
        <end position="172"/>
    </location>
</feature>
<comment type="caution">
    <text evidence="3">The sequence shown here is derived from an EMBL/GenBank/DDBJ whole genome shotgun (WGS) entry which is preliminary data.</text>
</comment>
<evidence type="ECO:0000313" key="4">
    <source>
        <dbReference type="Proteomes" id="UP000660262"/>
    </source>
</evidence>
<accession>A0A830H951</accession>
<dbReference type="InterPro" id="IPR003169">
    <property type="entry name" value="GYF"/>
</dbReference>
<name>A0A830H951_9CHLO</name>
<feature type="compositionally biased region" description="Basic and acidic residues" evidence="1">
    <location>
        <begin position="59"/>
        <end position="76"/>
    </location>
</feature>
<dbReference type="Pfam" id="PF23030">
    <property type="entry name" value="SCAF11-like_C"/>
    <property type="match status" value="1"/>
</dbReference>
<feature type="compositionally biased region" description="Pro residues" evidence="1">
    <location>
        <begin position="9"/>
        <end position="23"/>
    </location>
</feature>
<evidence type="ECO:0000259" key="2">
    <source>
        <dbReference type="PROSITE" id="PS50829"/>
    </source>
</evidence>
<dbReference type="SUPFAM" id="SSF55277">
    <property type="entry name" value="GYF domain"/>
    <property type="match status" value="1"/>
</dbReference>
<dbReference type="InterPro" id="IPR035445">
    <property type="entry name" value="GYF-like_dom_sf"/>
</dbReference>
<evidence type="ECO:0000256" key="1">
    <source>
        <dbReference type="SAM" id="MobiDB-lite"/>
    </source>
</evidence>
<feature type="compositionally biased region" description="Pro residues" evidence="1">
    <location>
        <begin position="30"/>
        <end position="42"/>
    </location>
</feature>
<gene>
    <name evidence="3" type="ORF">PPROV_000188700</name>
</gene>
<feature type="region of interest" description="Disordered" evidence="1">
    <location>
        <begin position="1"/>
        <end position="113"/>
    </location>
</feature>